<dbReference type="OrthoDB" id="2392202at2759"/>
<dbReference type="EMBL" id="NPIC01000002">
    <property type="protein sequence ID" value="RDL38214.1"/>
    <property type="molecule type" value="Genomic_DNA"/>
</dbReference>
<dbReference type="InterPro" id="IPR036389">
    <property type="entry name" value="RNase_III_sf"/>
</dbReference>
<sequence>MDPALKTHKRKRSHDRRSREDLQQLKQKKRNVSHERGDERVNMVDVASSKSIPPASHSSAKAVPSRSEKISSLLRALDEVLDENDADDTLNLIGDEVRNKCRDLQTTIQSISNIDPPSGPRSHDRGIASTLSAHITPWKASEIRNSFPPLPAILDSTLEEATFCHPSASTAKFMFMNYEHLEWVGDAYIEMLTTLLISQSFQNLNPGKLTELRERLIKNAQLEKYSRHYGFDKRLTLNINPDSMGKDVMVKIMGDVFEAYVAAVILSDPVNGFSRAADWLKNLWGVTLKKEIAAEERREKMHLNPMWNLVGSARQALVLSTSYNSKDQLQQALGGKGIRLEYREVAPPSKDRHTDVPIYTVGIFLEGWGAKGLSLGRGSARSKKEAGMKAAEMAMKNKKLLAPYVEKKKLFDAQVELERQALEVAQAAGSIST</sequence>
<dbReference type="GO" id="GO:0003723">
    <property type="term" value="F:RNA binding"/>
    <property type="evidence" value="ECO:0007669"/>
    <property type="project" value="UniProtKB-UniRule"/>
</dbReference>
<dbReference type="PANTHER" id="PTHR11207">
    <property type="entry name" value="RIBONUCLEASE III"/>
    <property type="match status" value="1"/>
</dbReference>
<evidence type="ECO:0000259" key="7">
    <source>
        <dbReference type="PROSITE" id="PS50137"/>
    </source>
</evidence>
<feature type="compositionally biased region" description="Basic and acidic residues" evidence="6">
    <location>
        <begin position="32"/>
        <end position="41"/>
    </location>
</feature>
<dbReference type="Gene3D" id="1.10.1520.10">
    <property type="entry name" value="Ribonuclease III domain"/>
    <property type="match status" value="1"/>
</dbReference>
<accession>A0A370TRU1</accession>
<evidence type="ECO:0000313" key="10">
    <source>
        <dbReference type="Proteomes" id="UP000254866"/>
    </source>
</evidence>
<dbReference type="PANTHER" id="PTHR11207:SF0">
    <property type="entry name" value="RIBONUCLEASE 3"/>
    <property type="match status" value="1"/>
</dbReference>
<keyword evidence="2" id="KW-0255">Endonuclease</keyword>
<dbReference type="SUPFAM" id="SSF69065">
    <property type="entry name" value="RNase III domain-like"/>
    <property type="match status" value="1"/>
</dbReference>
<keyword evidence="3" id="KW-0378">Hydrolase</keyword>
<dbReference type="Gene3D" id="3.30.160.20">
    <property type="match status" value="1"/>
</dbReference>
<evidence type="ECO:0000256" key="3">
    <source>
        <dbReference type="ARBA" id="ARBA00022801"/>
    </source>
</evidence>
<feature type="domain" description="RNase III" evidence="8">
    <location>
        <begin position="158"/>
        <end position="269"/>
    </location>
</feature>
<reference evidence="9 10" key="1">
    <citation type="journal article" date="2018" name="IMA Fungus">
        <title>IMA Genome-F 9: Draft genome sequence of Annulohypoxylon stygium, Aspergillus mulundensis, Berkeleyomyces basicola (syn. Thielaviopsis basicola), Ceratocystis smalleyi, two Cercospora beticola strains, Coleophoma cylindrospora, Fusarium fracticaudum, Phialophora cf. hyalina, and Morchella septimelata.</title>
        <authorList>
            <person name="Wingfield B.D."/>
            <person name="Bills G.F."/>
            <person name="Dong Y."/>
            <person name="Huang W."/>
            <person name="Nel W.J."/>
            <person name="Swalarsk-Parry B.S."/>
            <person name="Vaghefi N."/>
            <person name="Wilken P.M."/>
            <person name="An Z."/>
            <person name="de Beer Z.W."/>
            <person name="De Vos L."/>
            <person name="Chen L."/>
            <person name="Duong T.A."/>
            <person name="Gao Y."/>
            <person name="Hammerbacher A."/>
            <person name="Kikkert J.R."/>
            <person name="Li Y."/>
            <person name="Li H."/>
            <person name="Li K."/>
            <person name="Li Q."/>
            <person name="Liu X."/>
            <person name="Ma X."/>
            <person name="Naidoo K."/>
            <person name="Pethybridge S.J."/>
            <person name="Sun J."/>
            <person name="Steenkamp E.T."/>
            <person name="van der Nest M.A."/>
            <person name="van Wyk S."/>
            <person name="Wingfield M.J."/>
            <person name="Xiong C."/>
            <person name="Yue Q."/>
            <person name="Zhang X."/>
        </authorList>
    </citation>
    <scope>NUCLEOTIDE SEQUENCE [LARGE SCALE GENOMIC DNA]</scope>
    <source>
        <strain evidence="9 10">BP 5553</strain>
    </source>
</reference>
<feature type="compositionally biased region" description="Basic residues" evidence="6">
    <location>
        <begin position="1"/>
        <end position="16"/>
    </location>
</feature>
<dbReference type="CDD" id="cd00593">
    <property type="entry name" value="RIBOc"/>
    <property type="match status" value="1"/>
</dbReference>
<dbReference type="Proteomes" id="UP000254866">
    <property type="component" value="Unassembled WGS sequence"/>
</dbReference>
<dbReference type="GO" id="GO:0005654">
    <property type="term" value="C:nucleoplasm"/>
    <property type="evidence" value="ECO:0007669"/>
    <property type="project" value="TreeGrafter"/>
</dbReference>
<evidence type="ECO:0000256" key="2">
    <source>
        <dbReference type="ARBA" id="ARBA00022759"/>
    </source>
</evidence>
<keyword evidence="4 5" id="KW-0694">RNA-binding</keyword>
<evidence type="ECO:0000313" key="9">
    <source>
        <dbReference type="EMBL" id="RDL38214.1"/>
    </source>
</evidence>
<dbReference type="PROSITE" id="PS50142">
    <property type="entry name" value="RNASE_3_2"/>
    <property type="match status" value="1"/>
</dbReference>
<feature type="region of interest" description="Disordered" evidence="6">
    <location>
        <begin position="1"/>
        <end position="41"/>
    </location>
</feature>
<evidence type="ECO:0000256" key="4">
    <source>
        <dbReference type="ARBA" id="ARBA00022884"/>
    </source>
</evidence>
<dbReference type="GO" id="GO:0006369">
    <property type="term" value="P:termination of RNA polymerase II transcription"/>
    <property type="evidence" value="ECO:0007669"/>
    <property type="project" value="TreeGrafter"/>
</dbReference>
<dbReference type="SMART" id="SM00358">
    <property type="entry name" value="DSRM"/>
    <property type="match status" value="1"/>
</dbReference>
<dbReference type="SMART" id="SM00535">
    <property type="entry name" value="RIBOc"/>
    <property type="match status" value="1"/>
</dbReference>
<dbReference type="STRING" id="2656787.A0A370TRU1"/>
<dbReference type="SUPFAM" id="SSF54768">
    <property type="entry name" value="dsRNA-binding domain-like"/>
    <property type="match status" value="1"/>
</dbReference>
<gene>
    <name evidence="9" type="ORF">BP5553_02554</name>
</gene>
<feature type="domain" description="DRBM" evidence="7">
    <location>
        <begin position="324"/>
        <end position="400"/>
    </location>
</feature>
<evidence type="ECO:0000256" key="6">
    <source>
        <dbReference type="SAM" id="MobiDB-lite"/>
    </source>
</evidence>
<dbReference type="InterPro" id="IPR000999">
    <property type="entry name" value="RNase_III_dom"/>
</dbReference>
<dbReference type="GO" id="GO:0034475">
    <property type="term" value="P:U4 snRNA 3'-end processing"/>
    <property type="evidence" value="ECO:0007669"/>
    <property type="project" value="TreeGrafter"/>
</dbReference>
<evidence type="ECO:0000256" key="1">
    <source>
        <dbReference type="ARBA" id="ARBA00022722"/>
    </source>
</evidence>
<dbReference type="GO" id="GO:0006364">
    <property type="term" value="P:rRNA processing"/>
    <property type="evidence" value="ECO:0007669"/>
    <property type="project" value="TreeGrafter"/>
</dbReference>
<keyword evidence="1" id="KW-0540">Nuclease</keyword>
<organism evidence="9 10">
    <name type="scientific">Venustampulla echinocandica</name>
    <dbReference type="NCBI Taxonomy" id="2656787"/>
    <lineage>
        <taxon>Eukaryota</taxon>
        <taxon>Fungi</taxon>
        <taxon>Dikarya</taxon>
        <taxon>Ascomycota</taxon>
        <taxon>Pezizomycotina</taxon>
        <taxon>Leotiomycetes</taxon>
        <taxon>Helotiales</taxon>
        <taxon>Pleuroascaceae</taxon>
        <taxon>Venustampulla</taxon>
    </lineage>
</organism>
<dbReference type="PROSITE" id="PS50137">
    <property type="entry name" value="DS_RBD"/>
    <property type="match status" value="1"/>
</dbReference>
<name>A0A370TRU1_9HELO</name>
<protein>
    <submittedName>
        <fullName evidence="9">Uncharacterized protein</fullName>
    </submittedName>
</protein>
<proteinExistence type="predicted"/>
<evidence type="ECO:0000256" key="5">
    <source>
        <dbReference type="PROSITE-ProRule" id="PRU00266"/>
    </source>
</evidence>
<comment type="caution">
    <text evidence="9">The sequence shown here is derived from an EMBL/GenBank/DDBJ whole genome shotgun (WGS) entry which is preliminary data.</text>
</comment>
<dbReference type="GO" id="GO:0004525">
    <property type="term" value="F:ribonuclease III activity"/>
    <property type="evidence" value="ECO:0007669"/>
    <property type="project" value="InterPro"/>
</dbReference>
<dbReference type="Pfam" id="PF00636">
    <property type="entry name" value="Ribonuclease_3"/>
    <property type="match status" value="1"/>
</dbReference>
<dbReference type="GeneID" id="43595403"/>
<keyword evidence="10" id="KW-1185">Reference proteome</keyword>
<dbReference type="Pfam" id="PF00035">
    <property type="entry name" value="dsrm"/>
    <property type="match status" value="1"/>
</dbReference>
<dbReference type="RefSeq" id="XP_031870870.1">
    <property type="nucleotide sequence ID" value="XM_032011177.1"/>
</dbReference>
<dbReference type="AlphaFoldDB" id="A0A370TRU1"/>
<evidence type="ECO:0000259" key="8">
    <source>
        <dbReference type="PROSITE" id="PS50142"/>
    </source>
</evidence>
<dbReference type="InterPro" id="IPR014720">
    <property type="entry name" value="dsRBD_dom"/>
</dbReference>